<evidence type="ECO:0000256" key="1">
    <source>
        <dbReference type="SAM" id="Phobius"/>
    </source>
</evidence>
<proteinExistence type="predicted"/>
<keyword evidence="1" id="KW-0472">Membrane</keyword>
<keyword evidence="1" id="KW-0812">Transmembrane</keyword>
<name>A0A376FGR0_ENTAS</name>
<sequence length="53" mass="6273">MSCSINQQWSYLISELRYFAFVTPTIYLNYLFILINKKMAKPSAEYFPQTVLS</sequence>
<reference evidence="2 3" key="1">
    <citation type="submission" date="2018-06" db="EMBL/GenBank/DDBJ databases">
        <authorList>
            <consortium name="Pathogen Informatics"/>
            <person name="Doyle S."/>
        </authorList>
    </citation>
    <scope>NUCLEOTIDE SEQUENCE [LARGE SCALE GENOMIC DNA]</scope>
    <source>
        <strain evidence="2 3">NCTC12123</strain>
    </source>
</reference>
<protein>
    <submittedName>
        <fullName evidence="2">Uncharacterized protein</fullName>
    </submittedName>
</protein>
<dbReference type="AlphaFoldDB" id="A0A376FGR0"/>
<accession>A0A376FGR0</accession>
<gene>
    <name evidence="2" type="ORF">NCTC12123_05093</name>
</gene>
<keyword evidence="1" id="KW-1133">Transmembrane helix</keyword>
<feature type="transmembrane region" description="Helical" evidence="1">
    <location>
        <begin position="16"/>
        <end position="35"/>
    </location>
</feature>
<dbReference type="Proteomes" id="UP000255163">
    <property type="component" value="Unassembled WGS sequence"/>
</dbReference>
<dbReference type="EMBL" id="UFYI01000007">
    <property type="protein sequence ID" value="STD25543.1"/>
    <property type="molecule type" value="Genomic_DNA"/>
</dbReference>
<evidence type="ECO:0000313" key="3">
    <source>
        <dbReference type="Proteomes" id="UP000255163"/>
    </source>
</evidence>
<organism evidence="2 3">
    <name type="scientific">Enterobacter asburiae</name>
    <dbReference type="NCBI Taxonomy" id="61645"/>
    <lineage>
        <taxon>Bacteria</taxon>
        <taxon>Pseudomonadati</taxon>
        <taxon>Pseudomonadota</taxon>
        <taxon>Gammaproteobacteria</taxon>
        <taxon>Enterobacterales</taxon>
        <taxon>Enterobacteriaceae</taxon>
        <taxon>Enterobacter</taxon>
        <taxon>Enterobacter cloacae complex</taxon>
    </lineage>
</organism>
<evidence type="ECO:0000313" key="2">
    <source>
        <dbReference type="EMBL" id="STD25543.1"/>
    </source>
</evidence>